<dbReference type="InterPro" id="IPR040365">
    <property type="entry name" value="EFHD1/2"/>
</dbReference>
<dbReference type="CDD" id="cd00051">
    <property type="entry name" value="EFh"/>
    <property type="match status" value="1"/>
</dbReference>
<dbReference type="Pfam" id="PF13499">
    <property type="entry name" value="EF-hand_7"/>
    <property type="match status" value="1"/>
</dbReference>
<comment type="caution">
    <text evidence="6">The sequence shown here is derived from an EMBL/GenBank/DDBJ whole genome shotgun (WGS) entry which is preliminary data.</text>
</comment>
<dbReference type="InterPro" id="IPR011992">
    <property type="entry name" value="EF-hand-dom_pair"/>
</dbReference>
<reference evidence="6 7" key="1">
    <citation type="submission" date="2016-08" db="EMBL/GenBank/DDBJ databases">
        <title>Genomes of anaerobic fungi encode conserved fungal cellulosomes for biomass hydrolysis.</title>
        <authorList>
            <consortium name="DOE Joint Genome Institute"/>
            <person name="Haitjema C.H."/>
            <person name="Gilmore S.P."/>
            <person name="Henske J.K."/>
            <person name="Solomon K.V."/>
            <person name="De Groot R."/>
            <person name="Kuo A."/>
            <person name="Mondo S.J."/>
            <person name="Salamov A.A."/>
            <person name="Labutti K."/>
            <person name="Zhao Z."/>
            <person name="Chiniquy J."/>
            <person name="Barry K."/>
            <person name="Brewer H.M."/>
            <person name="Purvine S.O."/>
            <person name="Wright A.T."/>
            <person name="Boxma B."/>
            <person name="Van Alen T."/>
            <person name="Hackstein J.H."/>
            <person name="Baker S.E."/>
            <person name="Grigoriev I.V."/>
            <person name="O'Malley M.A."/>
        </authorList>
    </citation>
    <scope>NUCLEOTIDE SEQUENCE [LARGE SCALE GENOMIC DNA]</scope>
    <source>
        <strain evidence="7">finn</strain>
    </source>
</reference>
<dbReference type="SUPFAM" id="SSF47473">
    <property type="entry name" value="EF-hand"/>
    <property type="match status" value="1"/>
</dbReference>
<evidence type="ECO:0000259" key="5">
    <source>
        <dbReference type="PROSITE" id="PS50222"/>
    </source>
</evidence>
<dbReference type="FunFam" id="1.10.238.10:FF:000003">
    <property type="entry name" value="Calmodulin A"/>
    <property type="match status" value="1"/>
</dbReference>
<sequence length="197" mass="22944">MPIQLTVDSPFSDIITWDNARFKDIFSRVQIEQIKDNFKKYDQDQDGFLNNMDVKFMMESLGEPKTHQEILNIIHEVDMDNDGKVSFAEFLVMLVPPPVQGPENDPSLLASDQPILSRIYKSGLASKAKFFEQAIIDSRDKTNENYEAIQSRIREKKKIEQMKKDEQEKERLEKERILKEKQESKARLAARAAMFSQ</sequence>
<dbReference type="PANTHER" id="PTHR13025">
    <property type="entry name" value="EF-HAND DOMAIN-CONTAINING PROTEIN D"/>
    <property type="match status" value="1"/>
</dbReference>
<dbReference type="InterPro" id="IPR002048">
    <property type="entry name" value="EF_hand_dom"/>
</dbReference>
<feature type="domain" description="EF-hand" evidence="5">
    <location>
        <begin position="29"/>
        <end position="64"/>
    </location>
</feature>
<dbReference type="Proteomes" id="UP000193719">
    <property type="component" value="Unassembled WGS sequence"/>
</dbReference>
<evidence type="ECO:0000256" key="2">
    <source>
        <dbReference type="ARBA" id="ARBA00022737"/>
    </source>
</evidence>
<dbReference type="GO" id="GO:0005509">
    <property type="term" value="F:calcium ion binding"/>
    <property type="evidence" value="ECO:0007669"/>
    <property type="project" value="InterPro"/>
</dbReference>
<dbReference type="STRING" id="1754191.A0A1Y1VFE1"/>
<proteinExistence type="predicted"/>
<keyword evidence="2" id="KW-0677">Repeat</keyword>
<evidence type="ECO:0000313" key="7">
    <source>
        <dbReference type="Proteomes" id="UP000193719"/>
    </source>
</evidence>
<organism evidence="6 7">
    <name type="scientific">Piromyces finnis</name>
    <dbReference type="NCBI Taxonomy" id="1754191"/>
    <lineage>
        <taxon>Eukaryota</taxon>
        <taxon>Fungi</taxon>
        <taxon>Fungi incertae sedis</taxon>
        <taxon>Chytridiomycota</taxon>
        <taxon>Chytridiomycota incertae sedis</taxon>
        <taxon>Neocallimastigomycetes</taxon>
        <taxon>Neocallimastigales</taxon>
        <taxon>Neocallimastigaceae</taxon>
        <taxon>Piromyces</taxon>
    </lineage>
</organism>
<protein>
    <recommendedName>
        <fullName evidence="5">EF-hand domain-containing protein</fullName>
    </recommendedName>
</protein>
<evidence type="ECO:0000256" key="1">
    <source>
        <dbReference type="ARBA" id="ARBA00022723"/>
    </source>
</evidence>
<evidence type="ECO:0000256" key="4">
    <source>
        <dbReference type="SAM" id="MobiDB-lite"/>
    </source>
</evidence>
<gene>
    <name evidence="6" type="ORF">BCR36DRAFT_581690</name>
</gene>
<keyword evidence="7" id="KW-1185">Reference proteome</keyword>
<dbReference type="AlphaFoldDB" id="A0A1Y1VFE1"/>
<dbReference type="InterPro" id="IPR018247">
    <property type="entry name" value="EF_Hand_1_Ca_BS"/>
</dbReference>
<dbReference type="EMBL" id="MCFH01000010">
    <property type="protein sequence ID" value="ORX54807.1"/>
    <property type="molecule type" value="Genomic_DNA"/>
</dbReference>
<keyword evidence="1" id="KW-0479">Metal-binding</keyword>
<evidence type="ECO:0000256" key="3">
    <source>
        <dbReference type="ARBA" id="ARBA00022837"/>
    </source>
</evidence>
<dbReference type="SMART" id="SM00054">
    <property type="entry name" value="EFh"/>
    <property type="match status" value="2"/>
</dbReference>
<reference evidence="6 7" key="2">
    <citation type="submission" date="2016-08" db="EMBL/GenBank/DDBJ databases">
        <title>Pervasive Adenine N6-methylation of Active Genes in Fungi.</title>
        <authorList>
            <consortium name="DOE Joint Genome Institute"/>
            <person name="Mondo S.J."/>
            <person name="Dannebaum R.O."/>
            <person name="Kuo R.C."/>
            <person name="Labutti K."/>
            <person name="Haridas S."/>
            <person name="Kuo A."/>
            <person name="Salamov A."/>
            <person name="Ahrendt S.R."/>
            <person name="Lipzen A."/>
            <person name="Sullivan W."/>
            <person name="Andreopoulos W.B."/>
            <person name="Clum A."/>
            <person name="Lindquist E."/>
            <person name="Daum C."/>
            <person name="Ramamoorthy G.K."/>
            <person name="Gryganskyi A."/>
            <person name="Culley D."/>
            <person name="Magnuson J.K."/>
            <person name="James T.Y."/>
            <person name="O'Malley M.A."/>
            <person name="Stajich J.E."/>
            <person name="Spatafora J.W."/>
            <person name="Visel A."/>
            <person name="Grigoriev I.V."/>
        </authorList>
    </citation>
    <scope>NUCLEOTIDE SEQUENCE [LARGE SCALE GENOMIC DNA]</scope>
    <source>
        <strain evidence="7">finn</strain>
    </source>
</reference>
<name>A0A1Y1VFE1_9FUNG</name>
<feature type="domain" description="EF-hand" evidence="5">
    <location>
        <begin position="65"/>
        <end position="100"/>
    </location>
</feature>
<dbReference type="PROSITE" id="PS00018">
    <property type="entry name" value="EF_HAND_1"/>
    <property type="match status" value="2"/>
</dbReference>
<keyword evidence="3" id="KW-0106">Calcium</keyword>
<dbReference type="Gene3D" id="1.10.238.10">
    <property type="entry name" value="EF-hand"/>
    <property type="match status" value="1"/>
</dbReference>
<dbReference type="PANTHER" id="PTHR13025:SF6">
    <property type="entry name" value="EF-HAND DOMAIN-CONTAINING PROTEIN-RELATED"/>
    <property type="match status" value="1"/>
</dbReference>
<accession>A0A1Y1VFE1</accession>
<feature type="region of interest" description="Disordered" evidence="4">
    <location>
        <begin position="159"/>
        <end position="178"/>
    </location>
</feature>
<evidence type="ECO:0000313" key="6">
    <source>
        <dbReference type="EMBL" id="ORX54807.1"/>
    </source>
</evidence>
<dbReference type="OrthoDB" id="26525at2759"/>
<dbReference type="PROSITE" id="PS50222">
    <property type="entry name" value="EF_HAND_2"/>
    <property type="match status" value="2"/>
</dbReference>